<evidence type="ECO:0000313" key="7">
    <source>
        <dbReference type="Proteomes" id="UP001595799"/>
    </source>
</evidence>
<proteinExistence type="predicted"/>
<keyword evidence="7" id="KW-1185">Reference proteome</keyword>
<dbReference type="Gene3D" id="1.20.1530.20">
    <property type="match status" value="1"/>
</dbReference>
<evidence type="ECO:0000313" key="6">
    <source>
        <dbReference type="EMBL" id="MFC4351111.1"/>
    </source>
</evidence>
<evidence type="ECO:0000256" key="4">
    <source>
        <dbReference type="ARBA" id="ARBA00023136"/>
    </source>
</evidence>
<comment type="subcellular location">
    <subcellularLocation>
        <location evidence="1">Membrane</location>
        <topology evidence="1">Multi-pass membrane protein</topology>
    </subcellularLocation>
</comment>
<reference evidence="7" key="1">
    <citation type="journal article" date="2019" name="Int. J. Syst. Evol. Microbiol.">
        <title>The Global Catalogue of Microorganisms (GCM) 10K type strain sequencing project: providing services to taxonomists for standard genome sequencing and annotation.</title>
        <authorList>
            <consortium name="The Broad Institute Genomics Platform"/>
            <consortium name="The Broad Institute Genome Sequencing Center for Infectious Disease"/>
            <person name="Wu L."/>
            <person name="Ma J."/>
        </authorList>
    </citation>
    <scope>NUCLEOTIDE SEQUENCE [LARGE SCALE GENOMIC DNA]</scope>
    <source>
        <strain evidence="7">CECT 8472</strain>
    </source>
</reference>
<feature type="transmembrane region" description="Helical" evidence="5">
    <location>
        <begin position="160"/>
        <end position="182"/>
    </location>
</feature>
<feature type="transmembrane region" description="Helical" evidence="5">
    <location>
        <begin position="279"/>
        <end position="303"/>
    </location>
</feature>
<sequence length="314" mass="33398">MIRSVLGFCGGHGPKVLFIGVFLGLAIPDLAALLRPHIGPIVGVLLFLSLLRIEWQAMSGYLRRPFSLIALLVWLLVISPALIMVLLLPLPLPGALETALILMAAAPPILGASAIALLVGLDAPLAIVAGLSATLLAPITVPPISFWLLGVELEVSTYEFMLRMGLVVGGAFLASLLVRFLAGTTRLRSAAREIDGAIVLVMLVFAIGIMDGVTQTLFTRPSTVALWVLAAFVANPLLQILAFLVFIKLGRSRALTAGLMSGNCNMGLLLASLPESTDYDVALFFALAQLPMYMLPALCLPLYRRLLPASQHST</sequence>
<evidence type="ECO:0000256" key="1">
    <source>
        <dbReference type="ARBA" id="ARBA00004141"/>
    </source>
</evidence>
<name>A0ABV8UIL4_9PROT</name>
<feature type="transmembrane region" description="Helical" evidence="5">
    <location>
        <begin position="100"/>
        <end position="119"/>
    </location>
</feature>
<keyword evidence="4 5" id="KW-0472">Membrane</keyword>
<organism evidence="6 7">
    <name type="scientific">Fodinicurvata halophila</name>
    <dbReference type="NCBI Taxonomy" id="1419723"/>
    <lineage>
        <taxon>Bacteria</taxon>
        <taxon>Pseudomonadati</taxon>
        <taxon>Pseudomonadota</taxon>
        <taxon>Alphaproteobacteria</taxon>
        <taxon>Rhodospirillales</taxon>
        <taxon>Rhodovibrionaceae</taxon>
        <taxon>Fodinicurvata</taxon>
    </lineage>
</organism>
<feature type="transmembrane region" description="Helical" evidence="5">
    <location>
        <begin position="194"/>
        <end position="218"/>
    </location>
</feature>
<feature type="transmembrane region" description="Helical" evidence="5">
    <location>
        <begin position="12"/>
        <end position="31"/>
    </location>
</feature>
<dbReference type="InterPro" id="IPR002657">
    <property type="entry name" value="BilAc:Na_symport/Acr3"/>
</dbReference>
<keyword evidence="3 5" id="KW-1133">Transmembrane helix</keyword>
<evidence type="ECO:0000256" key="2">
    <source>
        <dbReference type="ARBA" id="ARBA00022692"/>
    </source>
</evidence>
<evidence type="ECO:0000256" key="5">
    <source>
        <dbReference type="SAM" id="Phobius"/>
    </source>
</evidence>
<feature type="transmembrane region" description="Helical" evidence="5">
    <location>
        <begin position="37"/>
        <end position="55"/>
    </location>
</feature>
<dbReference type="Pfam" id="PF01758">
    <property type="entry name" value="SBF"/>
    <property type="match status" value="1"/>
</dbReference>
<gene>
    <name evidence="6" type="ORF">ACFOW6_06090</name>
</gene>
<evidence type="ECO:0000256" key="3">
    <source>
        <dbReference type="ARBA" id="ARBA00022989"/>
    </source>
</evidence>
<feature type="transmembrane region" description="Helical" evidence="5">
    <location>
        <begin position="67"/>
        <end position="88"/>
    </location>
</feature>
<dbReference type="InterPro" id="IPR038770">
    <property type="entry name" value="Na+/solute_symporter_sf"/>
</dbReference>
<protein>
    <recommendedName>
        <fullName evidence="8">BASS family bile acid:Na+ symporter</fullName>
    </recommendedName>
</protein>
<accession>A0ABV8UIL4</accession>
<feature type="transmembrane region" description="Helical" evidence="5">
    <location>
        <begin position="126"/>
        <end position="148"/>
    </location>
</feature>
<feature type="transmembrane region" description="Helical" evidence="5">
    <location>
        <begin position="224"/>
        <end position="247"/>
    </location>
</feature>
<dbReference type="RefSeq" id="WP_382421451.1">
    <property type="nucleotide sequence ID" value="NZ_JBHSCW010000003.1"/>
</dbReference>
<dbReference type="EMBL" id="JBHSCW010000003">
    <property type="protein sequence ID" value="MFC4351111.1"/>
    <property type="molecule type" value="Genomic_DNA"/>
</dbReference>
<dbReference type="Proteomes" id="UP001595799">
    <property type="component" value="Unassembled WGS sequence"/>
</dbReference>
<keyword evidence="2 5" id="KW-0812">Transmembrane</keyword>
<feature type="transmembrane region" description="Helical" evidence="5">
    <location>
        <begin position="254"/>
        <end position="273"/>
    </location>
</feature>
<evidence type="ECO:0008006" key="8">
    <source>
        <dbReference type="Google" id="ProtNLM"/>
    </source>
</evidence>
<comment type="caution">
    <text evidence="6">The sequence shown here is derived from an EMBL/GenBank/DDBJ whole genome shotgun (WGS) entry which is preliminary data.</text>
</comment>